<sequence>MSVYESLINEEKVCRLCGEEQRNVMELFGEGNNDIVDLVTRILGCLKIEFIKNDCYPKWICVACHLEAESTNSFLLTVEEGQRKLFELIKNKKTIETINTQELQNSIDNEQITKCKSTEQTNNIFVGEAAIKSQSAVSTNKYPKRVRKKKKRFPCDPLPYTDDMEKLQNNSEDVNTGTFITIKPIAELRSANGASLAEIISVDSDAPQQSTSSKPEIRLICEYCKDVFTKQNSFLKHLRTHNESLYECTTCIAKFERPKDLKAHQRQNGHKGMSILAKTKTENNDEIPEKQSGDEMSETTINIVVDDEGHITSIDSDLKNTPRASEKNSGSPSPLGAKMDQTIPDSSHKSNSFKCLKCNKVFTNNYSVVRHHKHVHMDTRSYKCKYCLASFKHANNLAYHIAKHTGIRNFKCNLCTKSFIYKNELTVHMRTHTGDKPHICPHCEKAFAHRSNMVTHMRLHSGQRPFKCETCGATFNSSSHWKLHKQMHVKHAQRAVLSRLHDKTAKDDNSKEKHQLSIACTTEHTSRPDESSKESSSLLRPKTTVVKSVEILPPLITPPNPNTTISSNELKSLIHTNIQTINSRSSAVSQLKFQCDQCLQRFKLKSALTKHLRTHTGEKPYKCPLCPRTFADASNFKRHKVLHKTATEQLENVTRQYKSSDLLHEFQRDKSKSFPMVNVSPTHSVASDPDPDGLEAFQLATVASSKEISDTSDEDDTLFHMLNHIAGETNQQALCGNNCSVAENSLNDSQRTVTPKTPPKLVCISYPNPANPSDSKMTTFYV</sequence>
<evidence type="ECO:0000256" key="9">
    <source>
        <dbReference type="ARBA" id="ARBA00023163"/>
    </source>
</evidence>
<dbReference type="SUPFAM" id="SSF57667">
    <property type="entry name" value="beta-beta-alpha zinc fingers"/>
    <property type="match status" value="5"/>
</dbReference>
<dbReference type="PANTHER" id="PTHR24409:SF295">
    <property type="entry name" value="AZ2-RELATED"/>
    <property type="match status" value="1"/>
</dbReference>
<name>A0A811V985_CERCA</name>
<feature type="binding site" evidence="12">
    <location>
        <position position="17"/>
    </location>
    <ligand>
        <name>Zn(2+)</name>
        <dbReference type="ChEBI" id="CHEBI:29105"/>
    </ligand>
</feature>
<dbReference type="Gene3D" id="3.40.1800.20">
    <property type="match status" value="1"/>
</dbReference>
<feature type="domain" description="C2H2-type" evidence="14">
    <location>
        <begin position="219"/>
        <end position="241"/>
    </location>
</feature>
<organism evidence="16 17">
    <name type="scientific">Ceratitis capitata</name>
    <name type="common">Mediterranean fruit fly</name>
    <name type="synonym">Tephritis capitata</name>
    <dbReference type="NCBI Taxonomy" id="7213"/>
    <lineage>
        <taxon>Eukaryota</taxon>
        <taxon>Metazoa</taxon>
        <taxon>Ecdysozoa</taxon>
        <taxon>Arthropoda</taxon>
        <taxon>Hexapoda</taxon>
        <taxon>Insecta</taxon>
        <taxon>Pterygota</taxon>
        <taxon>Neoptera</taxon>
        <taxon>Endopterygota</taxon>
        <taxon>Diptera</taxon>
        <taxon>Brachycera</taxon>
        <taxon>Muscomorpha</taxon>
        <taxon>Tephritoidea</taxon>
        <taxon>Tephritidae</taxon>
        <taxon>Ceratitis</taxon>
        <taxon>Ceratitis</taxon>
    </lineage>
</organism>
<evidence type="ECO:0000256" key="7">
    <source>
        <dbReference type="ARBA" id="ARBA00023015"/>
    </source>
</evidence>
<protein>
    <submittedName>
        <fullName evidence="16">(Mediterranean fruit fly) hypothetical protein</fullName>
    </submittedName>
</protein>
<feature type="region of interest" description="Disordered" evidence="13">
    <location>
        <begin position="314"/>
        <end position="350"/>
    </location>
</feature>
<feature type="domain" description="C2H2-type" evidence="14">
    <location>
        <begin position="382"/>
        <end position="409"/>
    </location>
</feature>
<keyword evidence="5 11" id="KW-0863">Zinc-finger</keyword>
<evidence type="ECO:0000256" key="2">
    <source>
        <dbReference type="ARBA" id="ARBA00006991"/>
    </source>
</evidence>
<feature type="domain" description="C2H2-type" evidence="14">
    <location>
        <begin position="353"/>
        <end position="381"/>
    </location>
</feature>
<dbReference type="GO" id="GO:0032502">
    <property type="term" value="P:developmental process"/>
    <property type="evidence" value="ECO:0007669"/>
    <property type="project" value="UniProtKB-ARBA"/>
</dbReference>
<keyword evidence="6 12" id="KW-0862">Zinc</keyword>
<feature type="domain" description="C2H2-type" evidence="14">
    <location>
        <begin position="438"/>
        <end position="465"/>
    </location>
</feature>
<feature type="binding site" evidence="12">
    <location>
        <position position="61"/>
    </location>
    <ligand>
        <name>Zn(2+)</name>
        <dbReference type="ChEBI" id="CHEBI:29105"/>
    </ligand>
</feature>
<reference evidence="16" key="1">
    <citation type="submission" date="2020-11" db="EMBL/GenBank/DDBJ databases">
        <authorList>
            <person name="Whitehead M."/>
        </authorList>
    </citation>
    <scope>NUCLEOTIDE SEQUENCE</scope>
    <source>
        <strain evidence="16">EGII</strain>
    </source>
</reference>
<feature type="compositionally biased region" description="Basic and acidic residues" evidence="13">
    <location>
        <begin position="316"/>
        <end position="326"/>
    </location>
</feature>
<comment type="caution">
    <text evidence="16">The sequence shown here is derived from an EMBL/GenBank/DDBJ whole genome shotgun (WGS) entry which is preliminary data.</text>
</comment>
<feature type="domain" description="C2H2-type" evidence="14">
    <location>
        <begin position="593"/>
        <end position="620"/>
    </location>
</feature>
<dbReference type="Gene3D" id="3.30.160.60">
    <property type="entry name" value="Classic Zinc Finger"/>
    <property type="match status" value="7"/>
</dbReference>
<feature type="binding site" evidence="12">
    <location>
        <position position="64"/>
    </location>
    <ligand>
        <name>Zn(2+)</name>
        <dbReference type="ChEBI" id="CHEBI:29105"/>
    </ligand>
</feature>
<accession>A0A811V985</accession>
<feature type="region of interest" description="Disordered" evidence="13">
    <location>
        <begin position="501"/>
        <end position="541"/>
    </location>
</feature>
<dbReference type="InterPro" id="IPR012934">
    <property type="entry name" value="Znf_AD"/>
</dbReference>
<evidence type="ECO:0000256" key="6">
    <source>
        <dbReference type="ARBA" id="ARBA00022833"/>
    </source>
</evidence>
<evidence type="ECO:0000256" key="5">
    <source>
        <dbReference type="ARBA" id="ARBA00022771"/>
    </source>
</evidence>
<dbReference type="GO" id="GO:0000785">
    <property type="term" value="C:chromatin"/>
    <property type="evidence" value="ECO:0007669"/>
    <property type="project" value="UniProtKB-ARBA"/>
</dbReference>
<dbReference type="AlphaFoldDB" id="A0A811V985"/>
<proteinExistence type="inferred from homology"/>
<evidence type="ECO:0000313" key="16">
    <source>
        <dbReference type="EMBL" id="CAD7006357.1"/>
    </source>
</evidence>
<dbReference type="GO" id="GO:0000977">
    <property type="term" value="F:RNA polymerase II transcription regulatory region sequence-specific DNA binding"/>
    <property type="evidence" value="ECO:0007669"/>
    <property type="project" value="TreeGrafter"/>
</dbReference>
<feature type="compositionally biased region" description="Basic and acidic residues" evidence="13">
    <location>
        <begin position="501"/>
        <end position="515"/>
    </location>
</feature>
<dbReference type="FunFam" id="3.30.160.60:FF:001370">
    <property type="entry name" value="Zinc finger protein"/>
    <property type="match status" value="1"/>
</dbReference>
<evidence type="ECO:0000256" key="12">
    <source>
        <dbReference type="PROSITE-ProRule" id="PRU01263"/>
    </source>
</evidence>
<dbReference type="SMART" id="SM00355">
    <property type="entry name" value="ZnF_C2H2"/>
    <property type="match status" value="9"/>
</dbReference>
<dbReference type="FunFam" id="3.30.160.60:FF:000446">
    <property type="entry name" value="Zinc finger protein"/>
    <property type="match status" value="1"/>
</dbReference>
<dbReference type="SUPFAM" id="SSF57716">
    <property type="entry name" value="Glucocorticoid receptor-like (DNA-binding domain)"/>
    <property type="match status" value="1"/>
</dbReference>
<feature type="compositionally biased region" description="Basic and acidic residues" evidence="13">
    <location>
        <begin position="524"/>
        <end position="533"/>
    </location>
</feature>
<dbReference type="GO" id="GO:0005634">
    <property type="term" value="C:nucleus"/>
    <property type="evidence" value="ECO:0007669"/>
    <property type="project" value="UniProtKB-SubCell"/>
</dbReference>
<dbReference type="GO" id="GO:0040029">
    <property type="term" value="P:epigenetic regulation of gene expression"/>
    <property type="evidence" value="ECO:0007669"/>
    <property type="project" value="UniProtKB-ARBA"/>
</dbReference>
<feature type="domain" description="C2H2-type" evidence="14">
    <location>
        <begin position="621"/>
        <end position="648"/>
    </location>
</feature>
<dbReference type="PROSITE" id="PS50157">
    <property type="entry name" value="ZINC_FINGER_C2H2_2"/>
    <property type="match status" value="9"/>
</dbReference>
<evidence type="ECO:0000256" key="11">
    <source>
        <dbReference type="PROSITE-ProRule" id="PRU00042"/>
    </source>
</evidence>
<dbReference type="PANTHER" id="PTHR24409">
    <property type="entry name" value="ZINC FINGER PROTEIN 142"/>
    <property type="match status" value="1"/>
</dbReference>
<keyword evidence="3 12" id="KW-0479">Metal-binding</keyword>
<dbReference type="EMBL" id="CAJHJT010000034">
    <property type="protein sequence ID" value="CAD7006357.1"/>
    <property type="molecule type" value="Genomic_DNA"/>
</dbReference>
<evidence type="ECO:0000256" key="3">
    <source>
        <dbReference type="ARBA" id="ARBA00022723"/>
    </source>
</evidence>
<dbReference type="FunFam" id="3.30.160.60:FF:000202">
    <property type="entry name" value="Zinc finger protein 574"/>
    <property type="match status" value="1"/>
</dbReference>
<feature type="domain" description="C2H2-type" evidence="14">
    <location>
        <begin position="410"/>
        <end position="437"/>
    </location>
</feature>
<comment type="subcellular location">
    <subcellularLocation>
        <location evidence="1">Nucleus</location>
    </subcellularLocation>
</comment>
<evidence type="ECO:0000313" key="17">
    <source>
        <dbReference type="Proteomes" id="UP000606786"/>
    </source>
</evidence>
<dbReference type="Pfam" id="PF00096">
    <property type="entry name" value="zf-C2H2"/>
    <property type="match status" value="6"/>
</dbReference>
<dbReference type="PROSITE" id="PS00028">
    <property type="entry name" value="ZINC_FINGER_C2H2_1"/>
    <property type="match status" value="9"/>
</dbReference>
<feature type="domain" description="C2H2-type" evidence="14">
    <location>
        <begin position="466"/>
        <end position="493"/>
    </location>
</feature>
<dbReference type="InterPro" id="IPR013087">
    <property type="entry name" value="Znf_C2H2_type"/>
</dbReference>
<dbReference type="FunFam" id="3.30.160.60:FF:000690">
    <property type="entry name" value="Zinc finger protein 354C"/>
    <property type="match status" value="1"/>
</dbReference>
<evidence type="ECO:0000256" key="10">
    <source>
        <dbReference type="ARBA" id="ARBA00023242"/>
    </source>
</evidence>
<dbReference type="GO" id="GO:0003682">
    <property type="term" value="F:chromatin binding"/>
    <property type="evidence" value="ECO:0007669"/>
    <property type="project" value="UniProtKB-ARBA"/>
</dbReference>
<keyword evidence="4" id="KW-0677">Repeat</keyword>
<evidence type="ECO:0000256" key="8">
    <source>
        <dbReference type="ARBA" id="ARBA00023125"/>
    </source>
</evidence>
<keyword evidence="17" id="KW-1185">Reference proteome</keyword>
<evidence type="ECO:0000259" key="15">
    <source>
        <dbReference type="PROSITE" id="PS51915"/>
    </source>
</evidence>
<keyword evidence="8" id="KW-0238">DNA-binding</keyword>
<evidence type="ECO:0000256" key="4">
    <source>
        <dbReference type="ARBA" id="ARBA00022737"/>
    </source>
</evidence>
<dbReference type="Proteomes" id="UP000606786">
    <property type="component" value="Unassembled WGS sequence"/>
</dbReference>
<dbReference type="OrthoDB" id="427030at2759"/>
<dbReference type="InterPro" id="IPR036236">
    <property type="entry name" value="Znf_C2H2_sf"/>
</dbReference>
<evidence type="ECO:0000256" key="1">
    <source>
        <dbReference type="ARBA" id="ARBA00004123"/>
    </source>
</evidence>
<dbReference type="GO" id="GO:0000981">
    <property type="term" value="F:DNA-binding transcription factor activity, RNA polymerase II-specific"/>
    <property type="evidence" value="ECO:0007669"/>
    <property type="project" value="TreeGrafter"/>
</dbReference>
<dbReference type="SMART" id="SM00868">
    <property type="entry name" value="zf-AD"/>
    <property type="match status" value="1"/>
</dbReference>
<evidence type="ECO:0000256" key="13">
    <source>
        <dbReference type="SAM" id="MobiDB-lite"/>
    </source>
</evidence>
<keyword evidence="10" id="KW-0539">Nucleus</keyword>
<dbReference type="FunFam" id="3.30.160.60:FF:000145">
    <property type="entry name" value="Zinc finger protein 574"/>
    <property type="match status" value="1"/>
</dbReference>
<dbReference type="PROSITE" id="PS51915">
    <property type="entry name" value="ZAD"/>
    <property type="match status" value="1"/>
</dbReference>
<keyword evidence="9" id="KW-0804">Transcription</keyword>
<gene>
    <name evidence="16" type="ORF">CCAP1982_LOCUS14679</name>
</gene>
<feature type="binding site" evidence="12">
    <location>
        <position position="14"/>
    </location>
    <ligand>
        <name>Zn(2+)</name>
        <dbReference type="ChEBI" id="CHEBI:29105"/>
    </ligand>
</feature>
<evidence type="ECO:0000259" key="14">
    <source>
        <dbReference type="PROSITE" id="PS50157"/>
    </source>
</evidence>
<dbReference type="Pfam" id="PF07776">
    <property type="entry name" value="zf-AD"/>
    <property type="match status" value="1"/>
</dbReference>
<dbReference type="GO" id="GO:0008270">
    <property type="term" value="F:zinc ion binding"/>
    <property type="evidence" value="ECO:0007669"/>
    <property type="project" value="UniProtKB-UniRule"/>
</dbReference>
<comment type="similarity">
    <text evidence="2">Belongs to the krueppel C2H2-type zinc-finger protein family.</text>
</comment>
<feature type="domain" description="C2H2-type" evidence="14">
    <location>
        <begin position="246"/>
        <end position="275"/>
    </location>
</feature>
<feature type="domain" description="ZAD" evidence="15">
    <location>
        <begin position="12"/>
        <end position="88"/>
    </location>
</feature>
<keyword evidence="7" id="KW-0805">Transcription regulation</keyword>